<reference evidence="1" key="1">
    <citation type="journal article" date="2015" name="Nature">
        <title>Complex archaea that bridge the gap between prokaryotes and eukaryotes.</title>
        <authorList>
            <person name="Spang A."/>
            <person name="Saw J.H."/>
            <person name="Jorgensen S.L."/>
            <person name="Zaremba-Niedzwiedzka K."/>
            <person name="Martijn J."/>
            <person name="Lind A.E."/>
            <person name="van Eijk R."/>
            <person name="Schleper C."/>
            <person name="Guy L."/>
            <person name="Ettema T.J."/>
        </authorList>
    </citation>
    <scope>NUCLEOTIDE SEQUENCE</scope>
</reference>
<dbReference type="AlphaFoldDB" id="A0A0F9PDA1"/>
<evidence type="ECO:0008006" key="2">
    <source>
        <dbReference type="Google" id="ProtNLM"/>
    </source>
</evidence>
<organism evidence="1">
    <name type="scientific">marine sediment metagenome</name>
    <dbReference type="NCBI Taxonomy" id="412755"/>
    <lineage>
        <taxon>unclassified sequences</taxon>
        <taxon>metagenomes</taxon>
        <taxon>ecological metagenomes</taxon>
    </lineage>
</organism>
<sequence length="304" mass="34424">MTRSAKVNQVILIILDDVRAEHLFKWMDEGKLPNITKIAENGIMCSNCVTSYPAITFPCYGNIVTGSYSGYFPKEGSGVPLYHWVNRMDPPSVSKKFPLIRNYGDRKQVLKINRDIGKNVKTIFEQVSGGNTLSSTCFLYRGAFFALAENFFDVKPIFENIAKAFDKPEKYFSNKEVPLVTVGYVPHTDDAMHKKGFNHKDYINLLIECDKYLGSLINTLKKTGYYENTAIGIISDHGNFIGEKMYNLEPFFQQKGLIPYVPEKGTGDFDCNFGSVGFFNFPGETWHHHPTIKDMQKFKPSGIG</sequence>
<dbReference type="GO" id="GO:0016787">
    <property type="term" value="F:hydrolase activity"/>
    <property type="evidence" value="ECO:0007669"/>
    <property type="project" value="UniProtKB-ARBA"/>
</dbReference>
<dbReference type="Pfam" id="PF01663">
    <property type="entry name" value="Phosphodiest"/>
    <property type="match status" value="1"/>
</dbReference>
<dbReference type="PANTHER" id="PTHR10151">
    <property type="entry name" value="ECTONUCLEOTIDE PYROPHOSPHATASE/PHOSPHODIESTERASE"/>
    <property type="match status" value="1"/>
</dbReference>
<dbReference type="Gene3D" id="3.40.720.10">
    <property type="entry name" value="Alkaline Phosphatase, subunit A"/>
    <property type="match status" value="1"/>
</dbReference>
<gene>
    <name evidence="1" type="ORF">LCGC14_0914960</name>
</gene>
<dbReference type="EMBL" id="LAZR01003059">
    <property type="protein sequence ID" value="KKN22467.1"/>
    <property type="molecule type" value="Genomic_DNA"/>
</dbReference>
<proteinExistence type="predicted"/>
<name>A0A0F9PDA1_9ZZZZ</name>
<accession>A0A0F9PDA1</accession>
<dbReference type="InterPro" id="IPR002591">
    <property type="entry name" value="Phosphodiest/P_Trfase"/>
</dbReference>
<dbReference type="SUPFAM" id="SSF53649">
    <property type="entry name" value="Alkaline phosphatase-like"/>
    <property type="match status" value="1"/>
</dbReference>
<comment type="caution">
    <text evidence="1">The sequence shown here is derived from an EMBL/GenBank/DDBJ whole genome shotgun (WGS) entry which is preliminary data.</text>
</comment>
<dbReference type="InterPro" id="IPR017850">
    <property type="entry name" value="Alkaline_phosphatase_core_sf"/>
</dbReference>
<feature type="non-terminal residue" evidence="1">
    <location>
        <position position="304"/>
    </location>
</feature>
<evidence type="ECO:0000313" key="1">
    <source>
        <dbReference type="EMBL" id="KKN22467.1"/>
    </source>
</evidence>
<dbReference type="PANTHER" id="PTHR10151:SF120">
    <property type="entry name" value="BIS(5'-ADENOSYL)-TRIPHOSPHATASE"/>
    <property type="match status" value="1"/>
</dbReference>
<protein>
    <recommendedName>
        <fullName evidence="2">Sulfatase N-terminal domain-containing protein</fullName>
    </recommendedName>
</protein>